<name>A0A7Z0RIR5_9HYPH</name>
<comment type="caution">
    <text evidence="2">The sequence shown here is derived from an EMBL/GenBank/DDBJ whole genome shotgun (WGS) entry which is preliminary data.</text>
</comment>
<dbReference type="Proteomes" id="UP000532162">
    <property type="component" value="Unassembled WGS sequence"/>
</dbReference>
<reference evidence="2 3" key="1">
    <citation type="submission" date="2020-07" db="EMBL/GenBank/DDBJ databases">
        <authorList>
            <person name="Sun Q."/>
        </authorList>
    </citation>
    <scope>NUCLEOTIDE SEQUENCE [LARGE SCALE GENOMIC DNA]</scope>
    <source>
        <strain evidence="2 3">WYCCWR 11290</strain>
    </source>
</reference>
<dbReference type="RefSeq" id="WP_180694376.1">
    <property type="nucleotide sequence ID" value="NZ_JACCPJ010000002.1"/>
</dbReference>
<evidence type="ECO:0000313" key="2">
    <source>
        <dbReference type="EMBL" id="NZD61387.1"/>
    </source>
</evidence>
<proteinExistence type="predicted"/>
<dbReference type="SUPFAM" id="SSF54593">
    <property type="entry name" value="Glyoxalase/Bleomycin resistance protein/Dihydroxybiphenyl dioxygenase"/>
    <property type="match status" value="1"/>
</dbReference>
<dbReference type="InterPro" id="IPR000335">
    <property type="entry name" value="Bleomycin-R"/>
</dbReference>
<evidence type="ECO:0000313" key="3">
    <source>
        <dbReference type="Proteomes" id="UP000532162"/>
    </source>
</evidence>
<accession>A0A7Z0RIR5</accession>
<dbReference type="Gene3D" id="3.10.180.10">
    <property type="entry name" value="2,3-Dihydroxybiphenyl 1,2-Dioxygenase, domain 1"/>
    <property type="match status" value="1"/>
</dbReference>
<dbReference type="InterPro" id="IPR029068">
    <property type="entry name" value="Glyas_Bleomycin-R_OHBP_Dase"/>
</dbReference>
<keyword evidence="1" id="KW-0046">Antibiotic resistance</keyword>
<dbReference type="GO" id="GO:0046677">
    <property type="term" value="P:response to antibiotic"/>
    <property type="evidence" value="ECO:0007669"/>
    <property type="project" value="UniProtKB-KW"/>
</dbReference>
<dbReference type="EMBL" id="JACCPJ010000002">
    <property type="protein sequence ID" value="NZD61387.1"/>
    <property type="molecule type" value="Genomic_DNA"/>
</dbReference>
<gene>
    <name evidence="2" type="ORF">HX900_09685</name>
</gene>
<dbReference type="Pfam" id="PF19581">
    <property type="entry name" value="Glyoxalase_7"/>
    <property type="match status" value="1"/>
</dbReference>
<organism evidence="2 3">
    <name type="scientific">Rhizobium changzhiense</name>
    <dbReference type="NCBI Taxonomy" id="2692317"/>
    <lineage>
        <taxon>Bacteria</taxon>
        <taxon>Pseudomonadati</taxon>
        <taxon>Pseudomonadota</taxon>
        <taxon>Alphaproteobacteria</taxon>
        <taxon>Hyphomicrobiales</taxon>
        <taxon>Rhizobiaceae</taxon>
        <taxon>Rhizobium/Agrobacterium group</taxon>
        <taxon>Rhizobium</taxon>
    </lineage>
</organism>
<protein>
    <submittedName>
        <fullName evidence="2">VOC family protein</fullName>
    </submittedName>
</protein>
<sequence>MNEGPDRIEVLPVLPSLDIDETLAFYRDALGFTEIVYQAADYLILRRDDMELHFWRTQDATLCQNSSVYLRGGGIGALHAEYRGRGVERLSDMKVRPWNMEEFYIHDPHGNLLRFGRVPQLRD</sequence>
<evidence type="ECO:0000256" key="1">
    <source>
        <dbReference type="ARBA" id="ARBA00023251"/>
    </source>
</evidence>
<dbReference type="CDD" id="cd08349">
    <property type="entry name" value="BLMA_like"/>
    <property type="match status" value="1"/>
</dbReference>
<dbReference type="AlphaFoldDB" id="A0A7Z0RIR5"/>